<gene>
    <name evidence="3" type="ORF">PXEA_LOCUS10464</name>
</gene>
<name>A0A448WPM4_9PLAT</name>
<keyword evidence="2" id="KW-1133">Transmembrane helix</keyword>
<keyword evidence="2" id="KW-0812">Transmembrane</keyword>
<keyword evidence="2" id="KW-0472">Membrane</keyword>
<dbReference type="Proteomes" id="UP000784294">
    <property type="component" value="Unassembled WGS sequence"/>
</dbReference>
<feature type="region of interest" description="Disordered" evidence="1">
    <location>
        <begin position="88"/>
        <end position="120"/>
    </location>
</feature>
<evidence type="ECO:0000256" key="1">
    <source>
        <dbReference type="SAM" id="MobiDB-lite"/>
    </source>
</evidence>
<protein>
    <submittedName>
        <fullName evidence="3">Uncharacterized protein</fullName>
    </submittedName>
</protein>
<proteinExistence type="predicted"/>
<evidence type="ECO:0000313" key="4">
    <source>
        <dbReference type="Proteomes" id="UP000784294"/>
    </source>
</evidence>
<comment type="caution">
    <text evidence="3">The sequence shown here is derived from an EMBL/GenBank/DDBJ whole genome shotgun (WGS) entry which is preliminary data.</text>
</comment>
<evidence type="ECO:0000256" key="2">
    <source>
        <dbReference type="SAM" id="Phobius"/>
    </source>
</evidence>
<keyword evidence="4" id="KW-1185">Reference proteome</keyword>
<dbReference type="EMBL" id="CAAALY010030775">
    <property type="protein sequence ID" value="VEL17024.1"/>
    <property type="molecule type" value="Genomic_DNA"/>
</dbReference>
<evidence type="ECO:0000313" key="3">
    <source>
        <dbReference type="EMBL" id="VEL17024.1"/>
    </source>
</evidence>
<organism evidence="3 4">
    <name type="scientific">Protopolystoma xenopodis</name>
    <dbReference type="NCBI Taxonomy" id="117903"/>
    <lineage>
        <taxon>Eukaryota</taxon>
        <taxon>Metazoa</taxon>
        <taxon>Spiralia</taxon>
        <taxon>Lophotrochozoa</taxon>
        <taxon>Platyhelminthes</taxon>
        <taxon>Monogenea</taxon>
        <taxon>Polyopisthocotylea</taxon>
        <taxon>Polystomatidea</taxon>
        <taxon>Polystomatidae</taxon>
        <taxon>Protopolystoma</taxon>
    </lineage>
</organism>
<feature type="transmembrane region" description="Helical" evidence="2">
    <location>
        <begin position="141"/>
        <end position="160"/>
    </location>
</feature>
<feature type="transmembrane region" description="Helical" evidence="2">
    <location>
        <begin position="166"/>
        <end position="184"/>
    </location>
</feature>
<accession>A0A448WPM4</accession>
<reference evidence="3" key="1">
    <citation type="submission" date="2018-11" db="EMBL/GenBank/DDBJ databases">
        <authorList>
            <consortium name="Pathogen Informatics"/>
        </authorList>
    </citation>
    <scope>NUCLEOTIDE SEQUENCE</scope>
</reference>
<sequence>MALVQLANMINAICVDPELNTNAISRPTLPGQPLLIASGKQDSDHQEVTQEFDLPEKPEECIYDENVNEASTCRPGLVDHVKTEAQQQKLDLSARPDENSASLSGPQASERETESLAQLSTSTLELESSTQIRVRHLAPQVVIFHFSYIFPSHFICLILYSKCFPYAAMLSGVLILLFIVKFPAINTLTNKLFNFLQLLI</sequence>
<dbReference type="AlphaFoldDB" id="A0A448WPM4"/>